<dbReference type="EMBL" id="FWEW01003499">
    <property type="protein sequence ID" value="SLM39391.1"/>
    <property type="molecule type" value="Genomic_DNA"/>
</dbReference>
<comment type="catalytic activity">
    <reaction evidence="11">
        <text>1'-[1,2-diacyl-sn-glycero-3-phospho],3'-[1-acyl-sn-glycero-3-phospho]-glycerol + a 1,2-diacyl-sn-glycero-3-phosphocholine = a cardiolipin + a 1-acyl-sn-glycero-3-phosphocholine</text>
        <dbReference type="Rhea" id="RHEA:33731"/>
        <dbReference type="ChEBI" id="CHEBI:57643"/>
        <dbReference type="ChEBI" id="CHEBI:58168"/>
        <dbReference type="ChEBI" id="CHEBI:62237"/>
        <dbReference type="ChEBI" id="CHEBI:64743"/>
    </reaction>
    <physiologicalReaction direction="left-to-right" evidence="11">
        <dbReference type="Rhea" id="RHEA:33732"/>
    </physiologicalReaction>
    <physiologicalReaction direction="right-to-left" evidence="11">
        <dbReference type="Rhea" id="RHEA:33733"/>
    </physiologicalReaction>
</comment>
<protein>
    <recommendedName>
        <fullName evidence="12">Tafazzin family protein</fullName>
    </recommendedName>
</protein>
<comment type="subcellular location">
    <subcellularLocation>
        <location evidence="1">Mitochondrion inner membrane</location>
        <topology evidence="1">Peripheral membrane protein</topology>
        <orientation evidence="1">Intermembrane side</orientation>
    </subcellularLocation>
    <subcellularLocation>
        <location evidence="10">Mitochondrion outer membrane</location>
        <topology evidence="10">Peripheral membrane protein</topology>
        <orientation evidence="10">Intermembrane side</orientation>
    </subcellularLocation>
</comment>
<dbReference type="SUPFAM" id="SSF69593">
    <property type="entry name" value="Glycerol-3-phosphate (1)-acyltransferase"/>
    <property type="match status" value="1"/>
</dbReference>
<evidence type="ECO:0000256" key="1">
    <source>
        <dbReference type="ARBA" id="ARBA00004137"/>
    </source>
</evidence>
<evidence type="ECO:0000256" key="10">
    <source>
        <dbReference type="ARBA" id="ARBA00024323"/>
    </source>
</evidence>
<evidence type="ECO:0000256" key="9">
    <source>
        <dbReference type="ARBA" id="ARBA00023315"/>
    </source>
</evidence>
<feature type="region of interest" description="Disordered" evidence="13">
    <location>
        <begin position="346"/>
        <end position="379"/>
    </location>
</feature>
<sequence length="379" mass="43179">MLQPDSPPQPSLPWRVGSATVMGLVGSISRIFMFGANRTEVHGLDQFLELLDERRDIDGRERGLLTVSNHISVVDDPMVWGALPFRHQFNPNNHRWSFGSYDICFTNKFESTFFTLGQVLPTHRNAHSAHGGIFQPTLTQAVRLLSRPPFSRPFPHQSTASNRPDRSPSSPDITDPFSSPHLTYSTNGIDTFPAPSSYASRRYAWLHIFPEGRVHQHPHKTMRYFKWGVARLILEPDVCPDIVPMWIEGNDEVMHESREWPRFVPRVGKSLGIWFGDPIGGDKDTVFADLRSKWRELVAKKGNAIDEMGVLESEELRTGREAEALRAECTRRMRNAVLRVRRARGLPDEDPKDGLVETWREEKGKGEGKMEDGSWEKDT</sequence>
<evidence type="ECO:0000256" key="11">
    <source>
        <dbReference type="ARBA" id="ARBA00047906"/>
    </source>
</evidence>
<dbReference type="InterPro" id="IPR002123">
    <property type="entry name" value="Plipid/glycerol_acylTrfase"/>
</dbReference>
<dbReference type="InterPro" id="IPR000872">
    <property type="entry name" value="Tafazzin"/>
</dbReference>
<name>A0A1W5D8M6_9LECA</name>
<evidence type="ECO:0000256" key="5">
    <source>
        <dbReference type="ARBA" id="ARBA00022792"/>
    </source>
</evidence>
<evidence type="ECO:0000256" key="12">
    <source>
        <dbReference type="RuleBase" id="RU365062"/>
    </source>
</evidence>
<evidence type="ECO:0000256" key="13">
    <source>
        <dbReference type="SAM" id="MobiDB-lite"/>
    </source>
</evidence>
<evidence type="ECO:0000259" key="14">
    <source>
        <dbReference type="SMART" id="SM00563"/>
    </source>
</evidence>
<dbReference type="PANTHER" id="PTHR12497:SF0">
    <property type="entry name" value="TAFAZZIN"/>
    <property type="match status" value="1"/>
</dbReference>
<dbReference type="GO" id="GO:0047184">
    <property type="term" value="F:1-acylglycerophosphocholine O-acyltransferase activity"/>
    <property type="evidence" value="ECO:0007669"/>
    <property type="project" value="TreeGrafter"/>
</dbReference>
<keyword evidence="7" id="KW-0496">Mitochondrion</keyword>
<evidence type="ECO:0000256" key="3">
    <source>
        <dbReference type="ARBA" id="ARBA00022679"/>
    </source>
</evidence>
<accession>A0A1W5D8M6</accession>
<keyword evidence="5" id="KW-0999">Mitochondrion inner membrane</keyword>
<evidence type="ECO:0000256" key="7">
    <source>
        <dbReference type="ARBA" id="ARBA00023128"/>
    </source>
</evidence>
<keyword evidence="4" id="KW-1000">Mitochondrion outer membrane</keyword>
<keyword evidence="9" id="KW-0012">Acyltransferase</keyword>
<reference evidence="16" key="1">
    <citation type="submission" date="2017-03" db="EMBL/GenBank/DDBJ databases">
        <authorList>
            <person name="Sharma R."/>
            <person name="Thines M."/>
        </authorList>
    </citation>
    <scope>NUCLEOTIDE SEQUENCE [LARGE SCALE GENOMIC DNA]</scope>
</reference>
<dbReference type="Proteomes" id="UP000192927">
    <property type="component" value="Unassembled WGS sequence"/>
</dbReference>
<evidence type="ECO:0000256" key="4">
    <source>
        <dbReference type="ARBA" id="ARBA00022787"/>
    </source>
</evidence>
<evidence type="ECO:0000256" key="8">
    <source>
        <dbReference type="ARBA" id="ARBA00023136"/>
    </source>
</evidence>
<feature type="region of interest" description="Disordered" evidence="13">
    <location>
        <begin position="153"/>
        <end position="181"/>
    </location>
</feature>
<organism evidence="15 16">
    <name type="scientific">Lasallia pustulata</name>
    <dbReference type="NCBI Taxonomy" id="136370"/>
    <lineage>
        <taxon>Eukaryota</taxon>
        <taxon>Fungi</taxon>
        <taxon>Dikarya</taxon>
        <taxon>Ascomycota</taxon>
        <taxon>Pezizomycotina</taxon>
        <taxon>Lecanoromycetes</taxon>
        <taxon>OSLEUM clade</taxon>
        <taxon>Umbilicariomycetidae</taxon>
        <taxon>Umbilicariales</taxon>
        <taxon>Umbilicariaceae</taxon>
        <taxon>Lasallia</taxon>
    </lineage>
</organism>
<dbReference type="GO" id="GO:0035965">
    <property type="term" value="P:cardiolipin acyl-chain remodeling"/>
    <property type="evidence" value="ECO:0007669"/>
    <property type="project" value="TreeGrafter"/>
</dbReference>
<keyword evidence="8" id="KW-0472">Membrane</keyword>
<proteinExistence type="inferred from homology"/>
<feature type="domain" description="Phospholipid/glycerol acyltransferase" evidence="14">
    <location>
        <begin position="64"/>
        <end position="250"/>
    </location>
</feature>
<dbReference type="PANTHER" id="PTHR12497">
    <property type="entry name" value="TAZ PROTEIN TAFAZZIN"/>
    <property type="match status" value="1"/>
</dbReference>
<evidence type="ECO:0000313" key="16">
    <source>
        <dbReference type="Proteomes" id="UP000192927"/>
    </source>
</evidence>
<keyword evidence="3" id="KW-0808">Transferase</keyword>
<dbReference type="GO" id="GO:0005741">
    <property type="term" value="C:mitochondrial outer membrane"/>
    <property type="evidence" value="ECO:0007669"/>
    <property type="project" value="UniProtKB-SubCell"/>
</dbReference>
<comment type="similarity">
    <text evidence="2 12">Belongs to the taffazin family.</text>
</comment>
<dbReference type="AlphaFoldDB" id="A0A1W5D8M6"/>
<dbReference type="PRINTS" id="PR00979">
    <property type="entry name" value="TAFAZZIN"/>
</dbReference>
<keyword evidence="6" id="KW-0443">Lipid metabolism</keyword>
<evidence type="ECO:0000256" key="6">
    <source>
        <dbReference type="ARBA" id="ARBA00023098"/>
    </source>
</evidence>
<dbReference type="SMART" id="SM00563">
    <property type="entry name" value="PlsC"/>
    <property type="match status" value="1"/>
</dbReference>
<evidence type="ECO:0000313" key="15">
    <source>
        <dbReference type="EMBL" id="SLM39391.1"/>
    </source>
</evidence>
<keyword evidence="16" id="KW-1185">Reference proteome</keyword>
<dbReference type="GO" id="GO:0007007">
    <property type="term" value="P:inner mitochondrial membrane organization"/>
    <property type="evidence" value="ECO:0007669"/>
    <property type="project" value="TreeGrafter"/>
</dbReference>
<evidence type="ECO:0000256" key="2">
    <source>
        <dbReference type="ARBA" id="ARBA00010524"/>
    </source>
</evidence>
<dbReference type="GO" id="GO:0005743">
    <property type="term" value="C:mitochondrial inner membrane"/>
    <property type="evidence" value="ECO:0007669"/>
    <property type="project" value="UniProtKB-SubCell"/>
</dbReference>